<feature type="domain" description="Solute-binding protein family 5" evidence="5">
    <location>
        <begin position="34"/>
        <end position="470"/>
    </location>
</feature>
<dbReference type="PIRSF" id="PIRSF002741">
    <property type="entry name" value="MppA"/>
    <property type="match status" value="1"/>
</dbReference>
<dbReference type="EMBL" id="JBHSMF010000006">
    <property type="protein sequence ID" value="MFC5498203.1"/>
    <property type="molecule type" value="Genomic_DNA"/>
</dbReference>
<dbReference type="InterPro" id="IPR030678">
    <property type="entry name" value="Peptide/Ni-bd"/>
</dbReference>
<dbReference type="PANTHER" id="PTHR30290">
    <property type="entry name" value="PERIPLASMIC BINDING COMPONENT OF ABC TRANSPORTER"/>
    <property type="match status" value="1"/>
</dbReference>
<evidence type="ECO:0000256" key="3">
    <source>
        <dbReference type="ARBA" id="ARBA00022448"/>
    </source>
</evidence>
<evidence type="ECO:0000256" key="2">
    <source>
        <dbReference type="ARBA" id="ARBA00005695"/>
    </source>
</evidence>
<name>A0ABW0NGF2_9BURK</name>
<keyword evidence="7" id="KW-1185">Reference proteome</keyword>
<organism evidence="6 7">
    <name type="scientific">Caenimonas terrae</name>
    <dbReference type="NCBI Taxonomy" id="696074"/>
    <lineage>
        <taxon>Bacteria</taxon>
        <taxon>Pseudomonadati</taxon>
        <taxon>Pseudomonadota</taxon>
        <taxon>Betaproteobacteria</taxon>
        <taxon>Burkholderiales</taxon>
        <taxon>Comamonadaceae</taxon>
        <taxon>Caenimonas</taxon>
    </lineage>
</organism>
<comment type="subcellular location">
    <subcellularLocation>
        <location evidence="1">Cell envelope</location>
    </subcellularLocation>
</comment>
<dbReference type="PANTHER" id="PTHR30290:SF10">
    <property type="entry name" value="PERIPLASMIC OLIGOPEPTIDE-BINDING PROTEIN-RELATED"/>
    <property type="match status" value="1"/>
</dbReference>
<evidence type="ECO:0000256" key="4">
    <source>
        <dbReference type="ARBA" id="ARBA00022729"/>
    </source>
</evidence>
<keyword evidence="3" id="KW-0813">Transport</keyword>
<evidence type="ECO:0000259" key="5">
    <source>
        <dbReference type="Pfam" id="PF00496"/>
    </source>
</evidence>
<accession>A0ABW0NGF2</accession>
<dbReference type="InterPro" id="IPR039424">
    <property type="entry name" value="SBP_5"/>
</dbReference>
<evidence type="ECO:0000313" key="7">
    <source>
        <dbReference type="Proteomes" id="UP001596037"/>
    </source>
</evidence>
<dbReference type="InterPro" id="IPR000914">
    <property type="entry name" value="SBP_5_dom"/>
</dbReference>
<dbReference type="Gene3D" id="3.10.105.10">
    <property type="entry name" value="Dipeptide-binding Protein, Domain 3"/>
    <property type="match status" value="1"/>
</dbReference>
<proteinExistence type="inferred from homology"/>
<dbReference type="Gene3D" id="3.90.76.10">
    <property type="entry name" value="Dipeptide-binding Protein, Domain 1"/>
    <property type="match status" value="1"/>
</dbReference>
<keyword evidence="4" id="KW-0732">Signal</keyword>
<comment type="caution">
    <text evidence="6">The sequence shown here is derived from an EMBL/GenBank/DDBJ whole genome shotgun (WGS) entry which is preliminary data.</text>
</comment>
<evidence type="ECO:0000256" key="1">
    <source>
        <dbReference type="ARBA" id="ARBA00004196"/>
    </source>
</evidence>
<dbReference type="Gene3D" id="3.40.190.10">
    <property type="entry name" value="Periplasmic binding protein-like II"/>
    <property type="match status" value="1"/>
</dbReference>
<protein>
    <submittedName>
        <fullName evidence="6">ABC transporter substrate-binding protein</fullName>
    </submittedName>
</protein>
<sequence>MDPAQLSDLYSRILTANMFDSLYGYDYLMRPVRVRPMLADGMPQNSADFRTFTVRLRHGILFADDPAFGGKKRELTAQDVVYTYKRVFDPKVKSPSLSDLEEQTLLGLPELRKQAQASGKFDYDREVEGLRALDRYTVQFKLAESRPRFILTLADPGIYGIVAREVVEKYGDQIMEHPVGTGPFVLQEWQRSSKLTFVRNPNYREEHYNEEASPDDASAQAISARLKGKRLPIVDKVVVSIIDEPQPRWLSFLNNEHDLMQGLPASFATYAIPNNKLAPNLAKRGMQMDRQVNSDISLMYFNMEDPLVGGYTPEKVALRRAIGLGYNSEEAVRLPRHGQAIVAQGLIVPDTSGYDPAFRSEMGTFDRGRAIALLDMYGYTDKDGDGWRDQPDGKPLVLEMNTQGSSDSRELDEILKKNMDALGIKVEFKIGKWPEQLKAARPGKLMMWQLGFSASNPDGGNILQLGTSNQVGQQNLARFRNAQFDKLYDQQSLMEDGPERNAVMKQAVKIMVAYMPYKVVTHRIGTDLMQPWLIGYKRHPYAREFWRYVDIDTSKIPK</sequence>
<dbReference type="Proteomes" id="UP001596037">
    <property type="component" value="Unassembled WGS sequence"/>
</dbReference>
<dbReference type="RefSeq" id="WP_376850262.1">
    <property type="nucleotide sequence ID" value="NZ_JBHSMF010000006.1"/>
</dbReference>
<comment type="similarity">
    <text evidence="2">Belongs to the bacterial solute-binding protein 5 family.</text>
</comment>
<dbReference type="SUPFAM" id="SSF53850">
    <property type="entry name" value="Periplasmic binding protein-like II"/>
    <property type="match status" value="1"/>
</dbReference>
<evidence type="ECO:0000313" key="6">
    <source>
        <dbReference type="EMBL" id="MFC5498203.1"/>
    </source>
</evidence>
<reference evidence="7" key="1">
    <citation type="journal article" date="2019" name="Int. J. Syst. Evol. Microbiol.">
        <title>The Global Catalogue of Microorganisms (GCM) 10K type strain sequencing project: providing services to taxonomists for standard genome sequencing and annotation.</title>
        <authorList>
            <consortium name="The Broad Institute Genomics Platform"/>
            <consortium name="The Broad Institute Genome Sequencing Center for Infectious Disease"/>
            <person name="Wu L."/>
            <person name="Ma J."/>
        </authorList>
    </citation>
    <scope>NUCLEOTIDE SEQUENCE [LARGE SCALE GENOMIC DNA]</scope>
    <source>
        <strain evidence="7">CCUG 57401</strain>
    </source>
</reference>
<dbReference type="Pfam" id="PF00496">
    <property type="entry name" value="SBP_bac_5"/>
    <property type="match status" value="1"/>
</dbReference>
<gene>
    <name evidence="6" type="ORF">ACFPOE_11720</name>
</gene>